<evidence type="ECO:0000313" key="12">
    <source>
        <dbReference type="Proteomes" id="UP000271241"/>
    </source>
</evidence>
<dbReference type="InterPro" id="IPR000649">
    <property type="entry name" value="IF-2B-related"/>
</dbReference>
<evidence type="ECO:0000256" key="8">
    <source>
        <dbReference type="ARBA" id="ARBA00046432"/>
    </source>
</evidence>
<name>A0A4P9XS39_9FUNG</name>
<keyword evidence="4" id="KW-0396">Initiation factor</keyword>
<feature type="compositionally biased region" description="Low complexity" evidence="10">
    <location>
        <begin position="48"/>
        <end position="58"/>
    </location>
</feature>
<dbReference type="SUPFAM" id="SSF100950">
    <property type="entry name" value="NagB/RpiA/CoA transferase-like"/>
    <property type="match status" value="1"/>
</dbReference>
<evidence type="ECO:0000256" key="10">
    <source>
        <dbReference type="SAM" id="MobiDB-lite"/>
    </source>
</evidence>
<evidence type="ECO:0000256" key="7">
    <source>
        <dbReference type="ARBA" id="ARBA00044356"/>
    </source>
</evidence>
<dbReference type="Pfam" id="PF01008">
    <property type="entry name" value="IF-2B"/>
    <property type="match status" value="1"/>
</dbReference>
<organism evidence="11 12">
    <name type="scientific">Thamnocephalis sphaerospora</name>
    <dbReference type="NCBI Taxonomy" id="78915"/>
    <lineage>
        <taxon>Eukaryota</taxon>
        <taxon>Fungi</taxon>
        <taxon>Fungi incertae sedis</taxon>
        <taxon>Zoopagomycota</taxon>
        <taxon>Zoopagomycotina</taxon>
        <taxon>Zoopagomycetes</taxon>
        <taxon>Zoopagales</taxon>
        <taxon>Sigmoideomycetaceae</taxon>
        <taxon>Thamnocephalis</taxon>
    </lineage>
</organism>
<comment type="subunit">
    <text evidence="8">Component of the translation initiation factor 2B (eIF2B) complex which is a heterodecamer of two sets of five different subunits: alpha, beta, gamma, delta and epsilon. Subunits alpha, beta and delta comprise a regulatory subcomplex and subunits epsilon and gamma comprise a catalytic subcomplex. Within the complex, the hexameric regulatory complex resides at the center, with the two heterodimeric catalytic subcomplexes bound on opposite sides.</text>
</comment>
<evidence type="ECO:0000256" key="9">
    <source>
        <dbReference type="RuleBase" id="RU003814"/>
    </source>
</evidence>
<dbReference type="STRING" id="78915.A0A4P9XS39"/>
<evidence type="ECO:0000256" key="1">
    <source>
        <dbReference type="ARBA" id="ARBA00004514"/>
    </source>
</evidence>
<dbReference type="EMBL" id="KZ992570">
    <property type="protein sequence ID" value="RKP08782.1"/>
    <property type="molecule type" value="Genomic_DNA"/>
</dbReference>
<keyword evidence="12" id="KW-1185">Reference proteome</keyword>
<evidence type="ECO:0000256" key="4">
    <source>
        <dbReference type="ARBA" id="ARBA00022540"/>
    </source>
</evidence>
<feature type="compositionally biased region" description="Low complexity" evidence="10">
    <location>
        <begin position="65"/>
        <end position="79"/>
    </location>
</feature>
<dbReference type="OrthoDB" id="10254737at2759"/>
<evidence type="ECO:0000256" key="5">
    <source>
        <dbReference type="ARBA" id="ARBA00022917"/>
    </source>
</evidence>
<comment type="subcellular location">
    <subcellularLocation>
        <location evidence="1">Cytoplasm</location>
        <location evidence="1">Cytosol</location>
    </subcellularLocation>
</comment>
<keyword evidence="3" id="KW-0963">Cytoplasm</keyword>
<gene>
    <name evidence="11" type="ORF">THASP1DRAFT_29428</name>
</gene>
<dbReference type="GO" id="GO:0005829">
    <property type="term" value="C:cytosol"/>
    <property type="evidence" value="ECO:0007669"/>
    <property type="project" value="UniProtKB-SubCell"/>
</dbReference>
<keyword evidence="5" id="KW-0648">Protein biosynthesis</keyword>
<accession>A0A4P9XS39</accession>
<dbReference type="GO" id="GO:0003743">
    <property type="term" value="F:translation initiation factor activity"/>
    <property type="evidence" value="ECO:0007669"/>
    <property type="project" value="UniProtKB-KW"/>
</dbReference>
<feature type="region of interest" description="Disordered" evidence="10">
    <location>
        <begin position="1"/>
        <end position="79"/>
    </location>
</feature>
<dbReference type="InterPro" id="IPR037171">
    <property type="entry name" value="NagB/RpiA_transferase-like"/>
</dbReference>
<evidence type="ECO:0000256" key="3">
    <source>
        <dbReference type="ARBA" id="ARBA00022490"/>
    </source>
</evidence>
<protein>
    <recommendedName>
        <fullName evidence="6">Translation initiation factor eIF2B subunit delta</fullName>
    </recommendedName>
    <alternativeName>
        <fullName evidence="7">eIF2B GDP-GTP exchange factor subunit delta</fullName>
    </alternativeName>
</protein>
<feature type="compositionally biased region" description="Basic and acidic residues" evidence="10">
    <location>
        <begin position="25"/>
        <end position="47"/>
    </location>
</feature>
<proteinExistence type="inferred from homology"/>
<comment type="similarity">
    <text evidence="2 9">Belongs to the eIF-2B alpha/beta/delta subunits family.</text>
</comment>
<dbReference type="Gene3D" id="3.40.50.10470">
    <property type="entry name" value="Translation initiation factor eif-2b, domain 2"/>
    <property type="match status" value="1"/>
</dbReference>
<feature type="compositionally biased region" description="Low complexity" evidence="10">
    <location>
        <begin position="1"/>
        <end position="21"/>
    </location>
</feature>
<dbReference type="InterPro" id="IPR042529">
    <property type="entry name" value="IF_2B-like_C"/>
</dbReference>
<evidence type="ECO:0000256" key="2">
    <source>
        <dbReference type="ARBA" id="ARBA00007251"/>
    </source>
</evidence>
<dbReference type="PANTHER" id="PTHR10233">
    <property type="entry name" value="TRANSLATION INITIATION FACTOR EIF-2B"/>
    <property type="match status" value="1"/>
</dbReference>
<evidence type="ECO:0000313" key="11">
    <source>
        <dbReference type="EMBL" id="RKP08782.1"/>
    </source>
</evidence>
<dbReference type="AlphaFoldDB" id="A0A4P9XS39"/>
<evidence type="ECO:0000256" key="6">
    <source>
        <dbReference type="ARBA" id="ARBA00044147"/>
    </source>
</evidence>
<dbReference type="PANTHER" id="PTHR10233:SF14">
    <property type="entry name" value="TRANSLATION INITIATION FACTOR EIF-2B SUBUNIT DELTA"/>
    <property type="match status" value="1"/>
</dbReference>
<reference evidence="12" key="1">
    <citation type="journal article" date="2018" name="Nat. Microbiol.">
        <title>Leveraging single-cell genomics to expand the fungal tree of life.</title>
        <authorList>
            <person name="Ahrendt S.R."/>
            <person name="Quandt C.A."/>
            <person name="Ciobanu D."/>
            <person name="Clum A."/>
            <person name="Salamov A."/>
            <person name="Andreopoulos B."/>
            <person name="Cheng J.F."/>
            <person name="Woyke T."/>
            <person name="Pelin A."/>
            <person name="Henrissat B."/>
            <person name="Reynolds N.K."/>
            <person name="Benny G.L."/>
            <person name="Smith M.E."/>
            <person name="James T.Y."/>
            <person name="Grigoriev I.V."/>
        </authorList>
    </citation>
    <scope>NUCLEOTIDE SEQUENCE [LARGE SCALE GENOMIC DNA]</scope>
    <source>
        <strain evidence="12">RSA 1356</strain>
    </source>
</reference>
<sequence>MDATKPTPSSPVPASSAGQGAQKKSMKEMTKKERRELQEKQRAEKAAQRQAAEAGGANKAKKPTKPTAQPKTVSNAAPVVAAKSGAAQRNPIDEEYPSLLAHLHVAKGTTGKADRDVHPAVLTLGLAYAEHRVCGSNARCVALLCALKTVISDYQTPPNMHISRHLQTYLSPQINYLVGMRPMSVSMGNAVRYLKYEISILDVDMTDEEAKTHIIGRIDSFINERILRADEELVEHALRKIQDGDVVLTFARSSVVEKVLLAAKKRNIDFRVIVVDSRPLLEGKYLLQTLNAAGIDCTYTWINGLSVAMASATKVFLGAHAMLSNGAMLSRVGAASVALAASEHRVPVLVCCETYKFTDRVQLDAFVWNELGKCADGATAGVVGHLADHLLPGRPEHLLNGPTESPVKAMLDNPRLKLLSMVYDVTPSSLISLVVTDIGMIPCESVSMVLREYKPMMQQ</sequence>
<dbReference type="Proteomes" id="UP000271241">
    <property type="component" value="Unassembled WGS sequence"/>
</dbReference>